<evidence type="ECO:0000313" key="3">
    <source>
        <dbReference type="Proteomes" id="UP000256520"/>
    </source>
</evidence>
<name>A0A3D8PYY7_9BACI</name>
<dbReference type="Proteomes" id="UP000256520">
    <property type="component" value="Unassembled WGS sequence"/>
</dbReference>
<evidence type="ECO:0000313" key="2">
    <source>
        <dbReference type="EMBL" id="RDW21263.1"/>
    </source>
</evidence>
<comment type="caution">
    <text evidence="2">The sequence shown here is derived from an EMBL/GenBank/DDBJ whole genome shotgun (WGS) entry which is preliminary data.</text>
</comment>
<protein>
    <submittedName>
        <fullName evidence="2">Alpha/beta hydrolase</fullName>
    </submittedName>
</protein>
<accession>A0A3D8PYY7</accession>
<reference evidence="3" key="1">
    <citation type="submission" date="2017-11" db="EMBL/GenBank/DDBJ databases">
        <authorList>
            <person name="Zhu W."/>
        </authorList>
    </citation>
    <scope>NUCLEOTIDE SEQUENCE [LARGE SCALE GENOMIC DNA]</scope>
    <source>
        <strain evidence="3">CAU 1051</strain>
    </source>
</reference>
<dbReference type="PANTHER" id="PTHR46438">
    <property type="entry name" value="ALPHA/BETA-HYDROLASES SUPERFAMILY PROTEIN"/>
    <property type="match status" value="1"/>
</dbReference>
<feature type="domain" description="AB hydrolase-1" evidence="1">
    <location>
        <begin position="61"/>
        <end position="298"/>
    </location>
</feature>
<dbReference type="SUPFAM" id="SSF53474">
    <property type="entry name" value="alpha/beta-Hydrolases"/>
    <property type="match status" value="1"/>
</dbReference>
<dbReference type="Gene3D" id="3.40.50.1820">
    <property type="entry name" value="alpha/beta hydrolase"/>
    <property type="match status" value="1"/>
</dbReference>
<dbReference type="InterPro" id="IPR000073">
    <property type="entry name" value="AB_hydrolase_1"/>
</dbReference>
<keyword evidence="2" id="KW-0378">Hydrolase</keyword>
<keyword evidence="3" id="KW-1185">Reference proteome</keyword>
<dbReference type="InterPro" id="IPR029058">
    <property type="entry name" value="AB_hydrolase_fold"/>
</dbReference>
<evidence type="ECO:0000259" key="1">
    <source>
        <dbReference type="Pfam" id="PF00561"/>
    </source>
</evidence>
<dbReference type="GO" id="GO:0016787">
    <property type="term" value="F:hydrolase activity"/>
    <property type="evidence" value="ECO:0007669"/>
    <property type="project" value="UniProtKB-KW"/>
</dbReference>
<dbReference type="AlphaFoldDB" id="A0A3D8PYY7"/>
<dbReference type="EMBL" id="PIOD01000003">
    <property type="protein sequence ID" value="RDW21263.1"/>
    <property type="molecule type" value="Genomic_DNA"/>
</dbReference>
<dbReference type="OrthoDB" id="1817159at2"/>
<organism evidence="2 3">
    <name type="scientific">Oceanobacillus chungangensis</name>
    <dbReference type="NCBI Taxonomy" id="1229152"/>
    <lineage>
        <taxon>Bacteria</taxon>
        <taxon>Bacillati</taxon>
        <taxon>Bacillota</taxon>
        <taxon>Bacilli</taxon>
        <taxon>Bacillales</taxon>
        <taxon>Bacillaceae</taxon>
        <taxon>Oceanobacillus</taxon>
    </lineage>
</organism>
<gene>
    <name evidence="2" type="ORF">CWR45_03195</name>
</gene>
<proteinExistence type="predicted"/>
<sequence length="313" mass="35016">MITILFLTIIILLILIISGSWIYNKIVTVKEIKETPPPGKLVVVNGHLMQVYTEGTGDTAIVFMSGGGTSAPTLDFKPLWSELLDQYQIAVIEKAGYGWSDIADVSRDIDVILEESRTSLEKSGIASPYVLAAHSMSGIEAIRWAQKYPEEVTAIIGLDPAIPGSYENMVLPNIFTQNLAVFAARTGLLRFIPDVANSSAAIQSGYLSAEEVDTYQALFYRRTLTSNMQEEVKQIKENAKKVNNDPVPFETPMYFFISDGEEIDVPNWQEILFSYTEDLIYGKHLTLDAGHYIHAWEPERIGKEIDQFLKQLN</sequence>
<dbReference type="Pfam" id="PF00561">
    <property type="entry name" value="Abhydrolase_1"/>
    <property type="match status" value="1"/>
</dbReference>